<evidence type="ECO:0000313" key="3">
    <source>
        <dbReference type="Proteomes" id="UP000377595"/>
    </source>
</evidence>
<feature type="region of interest" description="Disordered" evidence="1">
    <location>
        <begin position="62"/>
        <end position="141"/>
    </location>
</feature>
<feature type="compositionally biased region" description="Low complexity" evidence="1">
    <location>
        <begin position="115"/>
        <end position="126"/>
    </location>
</feature>
<dbReference type="Proteomes" id="UP000377595">
    <property type="component" value="Unassembled WGS sequence"/>
</dbReference>
<dbReference type="AlphaFoldDB" id="A0A5M3XPK5"/>
<proteinExistence type="predicted"/>
<organism evidence="2 3">
    <name type="scientific">Acrocarpospora pleiomorpha</name>
    <dbReference type="NCBI Taxonomy" id="90975"/>
    <lineage>
        <taxon>Bacteria</taxon>
        <taxon>Bacillati</taxon>
        <taxon>Actinomycetota</taxon>
        <taxon>Actinomycetes</taxon>
        <taxon>Streptosporangiales</taxon>
        <taxon>Streptosporangiaceae</taxon>
        <taxon>Acrocarpospora</taxon>
    </lineage>
</organism>
<gene>
    <name evidence="2" type="ORF">Aple_044770</name>
</gene>
<keyword evidence="3" id="KW-1185">Reference proteome</keyword>
<evidence type="ECO:0000313" key="2">
    <source>
        <dbReference type="EMBL" id="GES21581.1"/>
    </source>
</evidence>
<reference evidence="2 3" key="1">
    <citation type="submission" date="2019-10" db="EMBL/GenBank/DDBJ databases">
        <title>Whole genome shotgun sequence of Acrocarpospora pleiomorpha NBRC 16267.</title>
        <authorList>
            <person name="Ichikawa N."/>
            <person name="Kimura A."/>
            <person name="Kitahashi Y."/>
            <person name="Komaki H."/>
            <person name="Oguchi A."/>
        </authorList>
    </citation>
    <scope>NUCLEOTIDE SEQUENCE [LARGE SCALE GENOMIC DNA]</scope>
    <source>
        <strain evidence="2 3">NBRC 16267</strain>
    </source>
</reference>
<feature type="compositionally biased region" description="Basic and acidic residues" evidence="1">
    <location>
        <begin position="128"/>
        <end position="141"/>
    </location>
</feature>
<sequence>MTATPTPAVKGFTSTDYGAEFQRLTTRQLMIDHNISRGSAWLVLRRLVSRYWAYDTERKGVRAAPYRDWPSQGTSMAVVPASRVPKSRRPKPGKGPKPGQGNEVAEPGNAPPPVSLTVTTTESTEVADGSRADHGNAARAA</sequence>
<evidence type="ECO:0000256" key="1">
    <source>
        <dbReference type="SAM" id="MobiDB-lite"/>
    </source>
</evidence>
<accession>A0A5M3XPK5</accession>
<feature type="compositionally biased region" description="Basic residues" evidence="1">
    <location>
        <begin position="85"/>
        <end position="94"/>
    </location>
</feature>
<protein>
    <submittedName>
        <fullName evidence="2">Uncharacterized protein</fullName>
    </submittedName>
</protein>
<name>A0A5M3XPK5_9ACTN</name>
<dbReference type="EMBL" id="BLAF01000024">
    <property type="protein sequence ID" value="GES21581.1"/>
    <property type="molecule type" value="Genomic_DNA"/>
</dbReference>
<comment type="caution">
    <text evidence="2">The sequence shown here is derived from an EMBL/GenBank/DDBJ whole genome shotgun (WGS) entry which is preliminary data.</text>
</comment>